<evidence type="ECO:0000256" key="5">
    <source>
        <dbReference type="ARBA" id="ARBA00022741"/>
    </source>
</evidence>
<dbReference type="GO" id="GO:0016779">
    <property type="term" value="F:nucleotidyltransferase activity"/>
    <property type="evidence" value="ECO:0007669"/>
    <property type="project" value="UniProtKB-KW"/>
</dbReference>
<keyword evidence="3" id="KW-0548">Nucleotidyltransferase</keyword>
<evidence type="ECO:0000256" key="7">
    <source>
        <dbReference type="ARBA" id="ARBA00022884"/>
    </source>
</evidence>
<evidence type="ECO:0000256" key="4">
    <source>
        <dbReference type="ARBA" id="ARBA00022723"/>
    </source>
</evidence>
<accession>X1LBS3</accession>
<keyword evidence="2" id="KW-0819">tRNA processing</keyword>
<dbReference type="GO" id="GO:0003723">
    <property type="term" value="F:RNA binding"/>
    <property type="evidence" value="ECO:0007669"/>
    <property type="project" value="UniProtKB-KW"/>
</dbReference>
<feature type="non-terminal residue" evidence="10">
    <location>
        <position position="1"/>
    </location>
</feature>
<dbReference type="Pfam" id="PF12627">
    <property type="entry name" value="PolyA_pol_RNAbd"/>
    <property type="match status" value="1"/>
</dbReference>
<keyword evidence="7" id="KW-0694">RNA-binding</keyword>
<dbReference type="GO" id="GO:0000166">
    <property type="term" value="F:nucleotide binding"/>
    <property type="evidence" value="ECO:0007669"/>
    <property type="project" value="UniProtKB-KW"/>
</dbReference>
<name>X1LBS3_9ZZZZ</name>
<dbReference type="InterPro" id="IPR052390">
    <property type="entry name" value="tRNA_nt/polyA_polymerase"/>
</dbReference>
<feature type="domain" description="tRNA nucleotidyltransferase/poly(A) polymerase RNA and SrmB- binding" evidence="9">
    <location>
        <begin position="3"/>
        <end position="39"/>
    </location>
</feature>
<evidence type="ECO:0000256" key="6">
    <source>
        <dbReference type="ARBA" id="ARBA00022842"/>
    </source>
</evidence>
<keyword evidence="6" id="KW-0460">Magnesium</keyword>
<dbReference type="PANTHER" id="PTHR47788:SF1">
    <property type="entry name" value="A-ADDING TRNA NUCLEOTIDYLTRANSFERASE"/>
    <property type="match status" value="1"/>
</dbReference>
<gene>
    <name evidence="10" type="ORF">S06H3_22929</name>
</gene>
<dbReference type="AlphaFoldDB" id="X1LBS3"/>
<protein>
    <recommendedName>
        <fullName evidence="9">tRNA nucleotidyltransferase/poly(A) polymerase RNA and SrmB- binding domain-containing protein</fullName>
    </recommendedName>
</protein>
<reference evidence="10" key="1">
    <citation type="journal article" date="2014" name="Front. Microbiol.">
        <title>High frequency of phylogenetically diverse reductive dehalogenase-homologous genes in deep subseafloor sedimentary metagenomes.</title>
        <authorList>
            <person name="Kawai M."/>
            <person name="Futagami T."/>
            <person name="Toyoda A."/>
            <person name="Takaki Y."/>
            <person name="Nishi S."/>
            <person name="Hori S."/>
            <person name="Arai W."/>
            <person name="Tsubouchi T."/>
            <person name="Morono Y."/>
            <person name="Uchiyama I."/>
            <person name="Ito T."/>
            <person name="Fujiyama A."/>
            <person name="Inagaki F."/>
            <person name="Takami H."/>
        </authorList>
    </citation>
    <scope>NUCLEOTIDE SEQUENCE</scope>
    <source>
        <strain evidence="10">Expedition CK06-06</strain>
    </source>
</reference>
<dbReference type="PANTHER" id="PTHR47788">
    <property type="entry name" value="POLYA POLYMERASE"/>
    <property type="match status" value="1"/>
</dbReference>
<keyword evidence="3" id="KW-0808">Transferase</keyword>
<keyword evidence="8" id="KW-0175">Coiled coil</keyword>
<dbReference type="GO" id="GO:0008033">
    <property type="term" value="P:tRNA processing"/>
    <property type="evidence" value="ECO:0007669"/>
    <property type="project" value="UniProtKB-KW"/>
</dbReference>
<dbReference type="Gene3D" id="1.10.3090.10">
    <property type="entry name" value="cca-adding enzyme, domain 2"/>
    <property type="match status" value="1"/>
</dbReference>
<dbReference type="InterPro" id="IPR032828">
    <property type="entry name" value="PolyA_RNA-bd"/>
</dbReference>
<evidence type="ECO:0000256" key="2">
    <source>
        <dbReference type="ARBA" id="ARBA00022694"/>
    </source>
</evidence>
<feature type="coiled-coil region" evidence="8">
    <location>
        <begin position="42"/>
        <end position="69"/>
    </location>
</feature>
<keyword evidence="4" id="KW-0479">Metal-binding</keyword>
<dbReference type="EMBL" id="BARV01012358">
    <property type="protein sequence ID" value="GAI03306.1"/>
    <property type="molecule type" value="Genomic_DNA"/>
</dbReference>
<dbReference type="SUPFAM" id="SSF81891">
    <property type="entry name" value="Poly A polymerase C-terminal region-like"/>
    <property type="match status" value="1"/>
</dbReference>
<dbReference type="GO" id="GO:0046872">
    <property type="term" value="F:metal ion binding"/>
    <property type="evidence" value="ECO:0007669"/>
    <property type="project" value="UniProtKB-KW"/>
</dbReference>
<evidence type="ECO:0000313" key="10">
    <source>
        <dbReference type="EMBL" id="GAI03306.1"/>
    </source>
</evidence>
<sequence>LRKKRVTEELMLILKEENPVKALKRMEELGALKYVLPGVELNSDIIKKLEKARENYNFWKRNISEEKIELWLIYFFCIVGQLEKNKIQRMCKKLFRRKGQTISRC</sequence>
<evidence type="ECO:0000256" key="8">
    <source>
        <dbReference type="SAM" id="Coils"/>
    </source>
</evidence>
<comment type="cofactor">
    <cofactor evidence="1">
        <name>Mg(2+)</name>
        <dbReference type="ChEBI" id="CHEBI:18420"/>
    </cofactor>
</comment>
<comment type="caution">
    <text evidence="10">The sequence shown here is derived from an EMBL/GenBank/DDBJ whole genome shotgun (WGS) entry which is preliminary data.</text>
</comment>
<evidence type="ECO:0000256" key="3">
    <source>
        <dbReference type="ARBA" id="ARBA00022695"/>
    </source>
</evidence>
<proteinExistence type="predicted"/>
<organism evidence="10">
    <name type="scientific">marine sediment metagenome</name>
    <dbReference type="NCBI Taxonomy" id="412755"/>
    <lineage>
        <taxon>unclassified sequences</taxon>
        <taxon>metagenomes</taxon>
        <taxon>ecological metagenomes</taxon>
    </lineage>
</organism>
<evidence type="ECO:0000256" key="1">
    <source>
        <dbReference type="ARBA" id="ARBA00001946"/>
    </source>
</evidence>
<evidence type="ECO:0000259" key="9">
    <source>
        <dbReference type="Pfam" id="PF12627"/>
    </source>
</evidence>
<keyword evidence="5" id="KW-0547">Nucleotide-binding</keyword>